<feature type="coiled-coil region" evidence="1">
    <location>
        <begin position="363"/>
        <end position="428"/>
    </location>
</feature>
<gene>
    <name evidence="3" type="ORF">CASFOL_008272</name>
</gene>
<dbReference type="SUPFAM" id="SSF90257">
    <property type="entry name" value="Myosin rod fragments"/>
    <property type="match status" value="1"/>
</dbReference>
<name>A0ABD3E2M8_9LAMI</name>
<keyword evidence="1" id="KW-0175">Coiled coil</keyword>
<dbReference type="EMBL" id="JAVIJP010000009">
    <property type="protein sequence ID" value="KAL3647304.1"/>
    <property type="molecule type" value="Genomic_DNA"/>
</dbReference>
<comment type="caution">
    <text evidence="3">The sequence shown here is derived from an EMBL/GenBank/DDBJ whole genome shotgun (WGS) entry which is preliminary data.</text>
</comment>
<sequence>MAKKKVSQSQQETSLPRQEDLVKAHKEVKPSMDSESSEKLESLKSLNQMLVKEAFERRQQVESLVQSKGCLEMELTRSNSEKVSLNNELTYLAESAAVLELERAVVGDFVSVQLGLRGEAVEQKMRELEIAIDEKEGEIGRLNVKLSVTEGELGNEREVSKRVCLERDEIKDKLDLQIEKGKALRASVIESEARKKAVEQELGDLRAVFNAFETRFDSVTREKESIERGLVESNKLIEEMKENVRVCVKEKERIEDVKAMEIFRRQELEVEVGELNEMVVGFQKEELKLRAVVAELEKECFDGGERRREMEREIDELVKEKRLSEKKIEGLSTEKITIEKDLSEAMIKFEAMVSKNIVVVEAKGRLESEVAELKAVVLELENKIKGLESEVSKFEKVKIEKDEMRVRLDEEKKNVVSLKEMIGALESKIEEKVM</sequence>
<evidence type="ECO:0000313" key="3">
    <source>
        <dbReference type="EMBL" id="KAL3647304.1"/>
    </source>
</evidence>
<evidence type="ECO:0000313" key="4">
    <source>
        <dbReference type="Proteomes" id="UP001632038"/>
    </source>
</evidence>
<proteinExistence type="predicted"/>
<feature type="compositionally biased region" description="Polar residues" evidence="2">
    <location>
        <begin position="7"/>
        <end position="16"/>
    </location>
</feature>
<feature type="compositionally biased region" description="Basic and acidic residues" evidence="2">
    <location>
        <begin position="17"/>
        <end position="40"/>
    </location>
</feature>
<reference evidence="4" key="1">
    <citation type="journal article" date="2024" name="IScience">
        <title>Strigolactones Initiate the Formation of Haustorium-like Structures in Castilleja.</title>
        <authorList>
            <person name="Buerger M."/>
            <person name="Peterson D."/>
            <person name="Chory J."/>
        </authorList>
    </citation>
    <scope>NUCLEOTIDE SEQUENCE [LARGE SCALE GENOMIC DNA]</scope>
</reference>
<protein>
    <submittedName>
        <fullName evidence="3">Uncharacterized protein</fullName>
    </submittedName>
</protein>
<dbReference type="AlphaFoldDB" id="A0ABD3E2M8"/>
<evidence type="ECO:0000256" key="1">
    <source>
        <dbReference type="SAM" id="Coils"/>
    </source>
</evidence>
<keyword evidence="4" id="KW-1185">Reference proteome</keyword>
<feature type="coiled-coil region" evidence="1">
    <location>
        <begin position="223"/>
        <end position="334"/>
    </location>
</feature>
<evidence type="ECO:0000256" key="2">
    <source>
        <dbReference type="SAM" id="MobiDB-lite"/>
    </source>
</evidence>
<accession>A0ABD3E2M8</accession>
<dbReference type="Proteomes" id="UP001632038">
    <property type="component" value="Unassembled WGS sequence"/>
</dbReference>
<feature type="region of interest" description="Disordered" evidence="2">
    <location>
        <begin position="1"/>
        <end position="40"/>
    </location>
</feature>
<organism evidence="3 4">
    <name type="scientific">Castilleja foliolosa</name>
    <dbReference type="NCBI Taxonomy" id="1961234"/>
    <lineage>
        <taxon>Eukaryota</taxon>
        <taxon>Viridiplantae</taxon>
        <taxon>Streptophyta</taxon>
        <taxon>Embryophyta</taxon>
        <taxon>Tracheophyta</taxon>
        <taxon>Spermatophyta</taxon>
        <taxon>Magnoliopsida</taxon>
        <taxon>eudicotyledons</taxon>
        <taxon>Gunneridae</taxon>
        <taxon>Pentapetalae</taxon>
        <taxon>asterids</taxon>
        <taxon>lamiids</taxon>
        <taxon>Lamiales</taxon>
        <taxon>Orobanchaceae</taxon>
        <taxon>Pedicularideae</taxon>
        <taxon>Castillejinae</taxon>
        <taxon>Castilleja</taxon>
    </lineage>
</organism>
<feature type="coiled-coil region" evidence="1">
    <location>
        <begin position="118"/>
        <end position="145"/>
    </location>
</feature>